<dbReference type="AlphaFoldDB" id="Q0U7C9"/>
<organism evidence="2 3">
    <name type="scientific">Phaeosphaeria nodorum (strain SN15 / ATCC MYA-4574 / FGSC 10173)</name>
    <name type="common">Glume blotch fungus</name>
    <name type="synonym">Parastagonospora nodorum</name>
    <dbReference type="NCBI Taxonomy" id="321614"/>
    <lineage>
        <taxon>Eukaryota</taxon>
        <taxon>Fungi</taxon>
        <taxon>Dikarya</taxon>
        <taxon>Ascomycota</taxon>
        <taxon>Pezizomycotina</taxon>
        <taxon>Dothideomycetes</taxon>
        <taxon>Pleosporomycetidae</taxon>
        <taxon>Pleosporales</taxon>
        <taxon>Pleosporineae</taxon>
        <taxon>Phaeosphaeriaceae</taxon>
        <taxon>Parastagonospora</taxon>
    </lineage>
</organism>
<evidence type="ECO:0000313" key="3">
    <source>
        <dbReference type="Proteomes" id="UP000001055"/>
    </source>
</evidence>
<dbReference type="HOGENOM" id="CLU_1496761_0_0_1"/>
<accession>Q0U7C9</accession>
<dbReference type="InParanoid" id="Q0U7C9"/>
<feature type="compositionally biased region" description="Basic and acidic residues" evidence="1">
    <location>
        <begin position="73"/>
        <end position="88"/>
    </location>
</feature>
<gene>
    <name evidence="2" type="ORF">SNOG_12335</name>
</gene>
<protein>
    <submittedName>
        <fullName evidence="2">Uncharacterized protein</fullName>
    </submittedName>
</protein>
<feature type="region of interest" description="Disordered" evidence="1">
    <location>
        <begin position="70"/>
        <end position="108"/>
    </location>
</feature>
<evidence type="ECO:0000256" key="1">
    <source>
        <dbReference type="SAM" id="MobiDB-lite"/>
    </source>
</evidence>
<reference evidence="3" key="1">
    <citation type="journal article" date="2007" name="Plant Cell">
        <title>Dothideomycete-plant interactions illuminated by genome sequencing and EST analysis of the wheat pathogen Stagonospora nodorum.</title>
        <authorList>
            <person name="Hane J.K."/>
            <person name="Lowe R.G."/>
            <person name="Solomon P.S."/>
            <person name="Tan K.C."/>
            <person name="Schoch C.L."/>
            <person name="Spatafora J.W."/>
            <person name="Crous P.W."/>
            <person name="Kodira C."/>
            <person name="Birren B.W."/>
            <person name="Galagan J.E."/>
            <person name="Torriani S.F."/>
            <person name="McDonald B.A."/>
            <person name="Oliver R.P."/>
        </authorList>
    </citation>
    <scope>NUCLEOTIDE SEQUENCE [LARGE SCALE GENOMIC DNA]</scope>
    <source>
        <strain evidence="3">SN15 / ATCC MYA-4574 / FGSC 10173</strain>
    </source>
</reference>
<evidence type="ECO:0000313" key="2">
    <source>
        <dbReference type="EMBL" id="EAT80148.1"/>
    </source>
</evidence>
<dbReference type="EMBL" id="CH445346">
    <property type="protein sequence ID" value="EAT80148.1"/>
    <property type="molecule type" value="Genomic_DNA"/>
</dbReference>
<name>Q0U7C9_PHANO</name>
<dbReference type="Proteomes" id="UP000001055">
    <property type="component" value="Unassembled WGS sequence"/>
</dbReference>
<dbReference type="RefSeq" id="XP_001802557.1">
    <property type="nucleotide sequence ID" value="XM_001802505.1"/>
</dbReference>
<dbReference type="KEGG" id="pno:SNOG_12335"/>
<sequence>MSGRQGSQSVAACILVPAISCREGHGHLVAVGRPLSPGVFGGGELSILVQSSGLNKSRRRICGESVAVARTSNDTHGHTATPRIDRRPPPASIAPFSPLAAPTDVQSRRPQAASRVLAHLEQLLLQRLHRICVHTALPQQRPTASPTAASFAPVLLCAFPSLLPTAHAAPPHHRLPRRAL</sequence>
<dbReference type="GeneID" id="5979466"/>
<proteinExistence type="predicted"/>